<comment type="similarity">
    <text evidence="3">Belongs to the glycosyl hydrolase 18 family. Chitinase class V subfamily.</text>
</comment>
<dbReference type="CDD" id="cd00035">
    <property type="entry name" value="ChtBD1"/>
    <property type="match status" value="1"/>
</dbReference>
<evidence type="ECO:0000256" key="7">
    <source>
        <dbReference type="ARBA" id="ARBA00022801"/>
    </source>
</evidence>
<dbReference type="SUPFAM" id="SSF54556">
    <property type="entry name" value="Chitinase insertion domain"/>
    <property type="match status" value="1"/>
</dbReference>
<proteinExistence type="inferred from homology"/>
<dbReference type="SUPFAM" id="SSF51445">
    <property type="entry name" value="(Trans)glycosidases"/>
    <property type="match status" value="1"/>
</dbReference>
<feature type="domain" description="LysM" evidence="18">
    <location>
        <begin position="291"/>
        <end position="337"/>
    </location>
</feature>
<name>A0A9W8V172_9HYPO</name>
<dbReference type="InterPro" id="IPR011583">
    <property type="entry name" value="Chitinase_II/V-like_cat"/>
</dbReference>
<evidence type="ECO:0000256" key="12">
    <source>
        <dbReference type="ARBA" id="ARBA00023326"/>
    </source>
</evidence>
<dbReference type="PANTHER" id="PTHR47700:SF2">
    <property type="entry name" value="CHITINASE"/>
    <property type="match status" value="1"/>
</dbReference>
<reference evidence="20" key="1">
    <citation type="submission" date="2022-09" db="EMBL/GenBank/DDBJ databases">
        <title>Fusarium specimens isolated from Avocado Roots.</title>
        <authorList>
            <person name="Stajich J."/>
            <person name="Roper C."/>
            <person name="Heimlech-Rivalta G."/>
        </authorList>
    </citation>
    <scope>NUCLEOTIDE SEQUENCE</scope>
    <source>
        <strain evidence="20">A02</strain>
    </source>
</reference>
<sequence length="1264" mass="138484">MKLGSSLQSLLLASTLGFTKAEKVVAGTDFSPCPSACDGTGPSDWAVYGSLESLSRCEKPMLFDFAVMNPLDDPETTTKFRACTSDEKTTSRLARRAEAELPHDGDSLKGARGAWWSSEIRAAGKEQHVVAGIEHIEEQLHRDEKAKKDTIFFSYFKGTVVGFYLGGLVDKTNAVSSLLEEVSQRPQATDASRGVIQVCGGNLTADYTVGVAISTENDLIFIQKTIKSWVEAKCVTTGDASDEENLDHLKIKLTPVKETRSLLSRHAHSHGHSHSHLHSHHNALMSRATCTTRKVISGDSCGSLATKCGISGADFTKYNSYDKELCSKLVEGQVVCCSSGSLPDLRPKPKADGECFSYTTQKDDSCSKIAAANGLKATDLDGFNKETWGWNGCKNLLIGQTICLSKGTPPLPAPVSNAQCGPTKKGTKKPSGDKKLADLNPCPLNVCCNIWGQCGTTKDYCTKSKSETGNPGTAKPGENGCVSNCGMDIVNNGKAPSEYKKIAYFESWNQDRPCLHMDVRTITSAFTSGWTHVHFAFANITKDYKVNVEDTYGQFKNFKGLKGVKRIVAFGGWSFSVGIPTYAILREAVKPAKREAFSTEIANFVNNNKLDGVDFDWEYPGAPDLPDIPAGGEKEPDDYLEFLKLVRKKLGKEKSLSIAAPASFWYLKQFPIGEISKIVDYIVYMTYDLHGQWDFESSWGAEGCPKGSCLRSHVNMTETMNSLAMITKAGVEARQVVVGVSSYGRSFQMSNANCKGPMCTFTGNGAKKGKCTDTSGYISNAEIETIKAEKNVNSWWDQTTDTDYMIYDNTEWVAYMTETTKKRRISKYKGLNFGGTSDWAIDLQQFWADTENIDDTRSNFTEGTDGTYEWCDKEYDSVEDIPDSSPGKCIPSYILGGLKKELATAITDYKEVSKGYDDKFKWYVDWVKDGIDPALDKFMQIIAGEGNKYMDCEWSSQFNEGSGSCTKVYLKVPPGMGGGLRVIKYKMVDEDGFYKALLEHTGIEKDWIEWRDYSQPDPCPCATGPLKARDAKEEVKAEAKAAAFCPCLNDATMFKNYPRRRRDTGKINVPNPKEMIDEAIPKTDELAKLLDDTYSKSKDRSLDASGDDAATAFSMPVFMLEDAIESIKTVKEIGEKQKETKTKELVMNILTIVFAVIPFVGQAASALGGAAVIARAALIVGEAGNAALSIVEIVDDPLSAPFAILGMLIGAGGIKTKGPRKAFNDAAEARRALDAGKLKLFSPAFRRKDEVVQNLLKKQTCKIG</sequence>
<comment type="catalytic activity">
    <reaction evidence="1">
        <text>Random endo-hydrolysis of N-acetyl-beta-D-glucosaminide (1-&gt;4)-beta-linkages in chitin and chitodextrins.</text>
        <dbReference type="EC" id="3.2.1.14"/>
    </reaction>
</comment>
<dbReference type="InterPro" id="IPR001579">
    <property type="entry name" value="Glyco_hydro_18_chit_AS"/>
</dbReference>
<keyword evidence="8" id="KW-0146">Chitin degradation</keyword>
<keyword evidence="7 15" id="KW-0378">Hydrolase</keyword>
<dbReference type="GO" id="GO:0000272">
    <property type="term" value="P:polysaccharide catabolic process"/>
    <property type="evidence" value="ECO:0007669"/>
    <property type="project" value="UniProtKB-KW"/>
</dbReference>
<protein>
    <recommendedName>
        <fullName evidence="4">chitinase</fullName>
        <ecNumber evidence="4">3.2.1.14</ecNumber>
    </recommendedName>
</protein>
<evidence type="ECO:0000256" key="4">
    <source>
        <dbReference type="ARBA" id="ARBA00012729"/>
    </source>
</evidence>
<dbReference type="Pfam" id="PF00704">
    <property type="entry name" value="Glyco_hydro_18"/>
    <property type="match status" value="1"/>
</dbReference>
<feature type="disulfide bond" evidence="14">
    <location>
        <begin position="481"/>
        <end position="485"/>
    </location>
</feature>
<dbReference type="Proteomes" id="UP001152087">
    <property type="component" value="Unassembled WGS sequence"/>
</dbReference>
<evidence type="ECO:0000256" key="16">
    <source>
        <dbReference type="SAM" id="SignalP"/>
    </source>
</evidence>
<dbReference type="InterPro" id="IPR001002">
    <property type="entry name" value="Chitin-bd_1"/>
</dbReference>
<evidence type="ECO:0000256" key="8">
    <source>
        <dbReference type="ARBA" id="ARBA00023024"/>
    </source>
</evidence>
<feature type="chain" id="PRO_5040792736" description="chitinase" evidence="16">
    <location>
        <begin position="22"/>
        <end position="1264"/>
    </location>
</feature>
<evidence type="ECO:0000256" key="5">
    <source>
        <dbReference type="ARBA" id="ARBA00022525"/>
    </source>
</evidence>
<dbReference type="InterPro" id="IPR036779">
    <property type="entry name" value="LysM_dom_sf"/>
</dbReference>
<dbReference type="InterPro" id="IPR001223">
    <property type="entry name" value="Glyco_hydro18_cat"/>
</dbReference>
<evidence type="ECO:0000256" key="10">
    <source>
        <dbReference type="ARBA" id="ARBA00023277"/>
    </source>
</evidence>
<dbReference type="Gene3D" id="3.30.60.10">
    <property type="entry name" value="Endochitinase-like"/>
    <property type="match status" value="1"/>
</dbReference>
<gene>
    <name evidence="20" type="ORF">NW755_007865</name>
</gene>
<dbReference type="CDD" id="cd02878">
    <property type="entry name" value="GH18_zymocin_alpha"/>
    <property type="match status" value="1"/>
</dbReference>
<evidence type="ECO:0000256" key="11">
    <source>
        <dbReference type="ARBA" id="ARBA00023295"/>
    </source>
</evidence>
<keyword evidence="12" id="KW-0624">Polysaccharide degradation</keyword>
<dbReference type="InterPro" id="IPR036861">
    <property type="entry name" value="Endochitinase-like_sf"/>
</dbReference>
<dbReference type="PANTHER" id="PTHR47700">
    <property type="entry name" value="V CHITINASE, PUTATIVE (AFU_ORTHOLOGUE AFUA_6G13720)-RELATED"/>
    <property type="match status" value="1"/>
</dbReference>
<dbReference type="InterPro" id="IPR018392">
    <property type="entry name" value="LysM"/>
</dbReference>
<dbReference type="GO" id="GO:0006032">
    <property type="term" value="P:chitin catabolic process"/>
    <property type="evidence" value="ECO:0007669"/>
    <property type="project" value="UniProtKB-KW"/>
</dbReference>
<feature type="domain" description="GH18" evidence="19">
    <location>
        <begin position="499"/>
        <end position="860"/>
    </location>
</feature>
<evidence type="ECO:0000259" key="17">
    <source>
        <dbReference type="PROSITE" id="PS50941"/>
    </source>
</evidence>
<dbReference type="CDD" id="cd00118">
    <property type="entry name" value="LysM"/>
    <property type="match status" value="1"/>
</dbReference>
<dbReference type="EMBL" id="JAOQAV010000020">
    <property type="protein sequence ID" value="KAJ4186568.1"/>
    <property type="molecule type" value="Genomic_DNA"/>
</dbReference>
<comment type="caution">
    <text evidence="14">Lacks conserved residue(s) required for the propagation of feature annotation.</text>
</comment>
<evidence type="ECO:0000256" key="14">
    <source>
        <dbReference type="PROSITE-ProRule" id="PRU00261"/>
    </source>
</evidence>
<evidence type="ECO:0000256" key="6">
    <source>
        <dbReference type="ARBA" id="ARBA00022669"/>
    </source>
</evidence>
<comment type="subcellular location">
    <subcellularLocation>
        <location evidence="2">Secreted</location>
    </subcellularLocation>
</comment>
<evidence type="ECO:0000256" key="1">
    <source>
        <dbReference type="ARBA" id="ARBA00000822"/>
    </source>
</evidence>
<keyword evidence="16" id="KW-0732">Signal</keyword>
<keyword evidence="11 15" id="KW-0326">Glycosidase</keyword>
<dbReference type="InterPro" id="IPR029070">
    <property type="entry name" value="Chitinase_insertion_sf"/>
</dbReference>
<feature type="signal peptide" evidence="16">
    <location>
        <begin position="1"/>
        <end position="21"/>
    </location>
</feature>
<dbReference type="GO" id="GO:0005576">
    <property type="term" value="C:extracellular region"/>
    <property type="evidence" value="ECO:0007669"/>
    <property type="project" value="UniProtKB-SubCell"/>
</dbReference>
<dbReference type="SMART" id="SM00270">
    <property type="entry name" value="ChtBD1"/>
    <property type="match status" value="1"/>
</dbReference>
<dbReference type="SMART" id="SM00257">
    <property type="entry name" value="LysM"/>
    <property type="match status" value="2"/>
</dbReference>
<dbReference type="InterPro" id="IPR053214">
    <property type="entry name" value="LysM12-like"/>
</dbReference>
<comment type="similarity">
    <text evidence="13">Belongs to the secreted LysM effector family.</text>
</comment>
<accession>A0A9W8V172</accession>
<dbReference type="PROSITE" id="PS51910">
    <property type="entry name" value="GH18_2"/>
    <property type="match status" value="1"/>
</dbReference>
<dbReference type="GO" id="GO:0008061">
    <property type="term" value="F:chitin binding"/>
    <property type="evidence" value="ECO:0007669"/>
    <property type="project" value="UniProtKB-UniRule"/>
</dbReference>
<dbReference type="EC" id="3.2.1.14" evidence="4"/>
<dbReference type="Gene3D" id="3.10.350.10">
    <property type="entry name" value="LysM domain"/>
    <property type="match status" value="2"/>
</dbReference>
<evidence type="ECO:0000256" key="9">
    <source>
        <dbReference type="ARBA" id="ARBA00023026"/>
    </source>
</evidence>
<dbReference type="Gene3D" id="3.10.50.10">
    <property type="match status" value="1"/>
</dbReference>
<evidence type="ECO:0000313" key="21">
    <source>
        <dbReference type="Proteomes" id="UP001152087"/>
    </source>
</evidence>
<keyword evidence="6 14" id="KW-0147">Chitin-binding</keyword>
<evidence type="ECO:0000256" key="15">
    <source>
        <dbReference type="RuleBase" id="RU000489"/>
    </source>
</evidence>
<organism evidence="20 21">
    <name type="scientific">Fusarium falciforme</name>
    <dbReference type="NCBI Taxonomy" id="195108"/>
    <lineage>
        <taxon>Eukaryota</taxon>
        <taxon>Fungi</taxon>
        <taxon>Dikarya</taxon>
        <taxon>Ascomycota</taxon>
        <taxon>Pezizomycotina</taxon>
        <taxon>Sordariomycetes</taxon>
        <taxon>Hypocreomycetidae</taxon>
        <taxon>Hypocreales</taxon>
        <taxon>Nectriaceae</taxon>
        <taxon>Fusarium</taxon>
        <taxon>Fusarium solani species complex</taxon>
    </lineage>
</organism>
<evidence type="ECO:0000256" key="2">
    <source>
        <dbReference type="ARBA" id="ARBA00004613"/>
    </source>
</evidence>
<dbReference type="Gene3D" id="3.20.20.80">
    <property type="entry name" value="Glycosidases"/>
    <property type="match status" value="1"/>
</dbReference>
<dbReference type="SMART" id="SM00636">
    <property type="entry name" value="Glyco_18"/>
    <property type="match status" value="1"/>
</dbReference>
<feature type="disulfide bond" evidence="14">
    <location>
        <begin position="447"/>
        <end position="461"/>
    </location>
</feature>
<comment type="caution">
    <text evidence="20">The sequence shown here is derived from an EMBL/GenBank/DDBJ whole genome shotgun (WGS) entry which is preliminary data.</text>
</comment>
<feature type="disulfide bond" evidence="14">
    <location>
        <begin position="442"/>
        <end position="454"/>
    </location>
</feature>
<evidence type="ECO:0000313" key="20">
    <source>
        <dbReference type="EMBL" id="KAJ4186568.1"/>
    </source>
</evidence>
<dbReference type="PROSITE" id="PS50941">
    <property type="entry name" value="CHIT_BIND_I_2"/>
    <property type="match status" value="1"/>
</dbReference>
<dbReference type="InterPro" id="IPR017853">
    <property type="entry name" value="GH"/>
</dbReference>
<dbReference type="SUPFAM" id="SSF54106">
    <property type="entry name" value="LysM domain"/>
    <property type="match status" value="2"/>
</dbReference>
<evidence type="ECO:0000256" key="13">
    <source>
        <dbReference type="ARBA" id="ARBA00044955"/>
    </source>
</evidence>
<evidence type="ECO:0000259" key="18">
    <source>
        <dbReference type="PROSITE" id="PS51782"/>
    </source>
</evidence>
<feature type="domain" description="LysM" evidence="18">
    <location>
        <begin position="356"/>
        <end position="404"/>
    </location>
</feature>
<dbReference type="PROSITE" id="PS51782">
    <property type="entry name" value="LYSM"/>
    <property type="match status" value="2"/>
</dbReference>
<evidence type="ECO:0000259" key="19">
    <source>
        <dbReference type="PROSITE" id="PS51910"/>
    </source>
</evidence>
<dbReference type="Pfam" id="PF01476">
    <property type="entry name" value="LysM"/>
    <property type="match status" value="2"/>
</dbReference>
<keyword evidence="10" id="KW-0119">Carbohydrate metabolism</keyword>
<evidence type="ECO:0000256" key="3">
    <source>
        <dbReference type="ARBA" id="ARBA00008682"/>
    </source>
</evidence>
<dbReference type="GO" id="GO:0008843">
    <property type="term" value="F:endochitinase activity"/>
    <property type="evidence" value="ECO:0007669"/>
    <property type="project" value="UniProtKB-EC"/>
</dbReference>
<dbReference type="AlphaFoldDB" id="A0A9W8V172"/>
<keyword evidence="14" id="KW-1015">Disulfide bond</keyword>
<dbReference type="PROSITE" id="PS01095">
    <property type="entry name" value="GH18_1"/>
    <property type="match status" value="1"/>
</dbReference>
<feature type="domain" description="Chitin-binding type-1" evidence="17">
    <location>
        <begin position="417"/>
        <end position="487"/>
    </location>
</feature>
<dbReference type="SUPFAM" id="SSF57016">
    <property type="entry name" value="Plant lectins/antimicrobial peptides"/>
    <property type="match status" value="1"/>
</dbReference>
<dbReference type="Pfam" id="PF00187">
    <property type="entry name" value="Chitin_bind_1"/>
    <property type="match status" value="1"/>
</dbReference>
<keyword evidence="9" id="KW-0843">Virulence</keyword>
<keyword evidence="21" id="KW-1185">Reference proteome</keyword>
<keyword evidence="5" id="KW-0964">Secreted</keyword>